<feature type="non-terminal residue" evidence="1">
    <location>
        <position position="69"/>
    </location>
</feature>
<evidence type="ECO:0000313" key="2">
    <source>
        <dbReference type="Proteomes" id="UP000291213"/>
    </source>
</evidence>
<proteinExistence type="predicted"/>
<reference evidence="1 2" key="1">
    <citation type="submission" date="2017-02" db="EMBL/GenBank/DDBJ databases">
        <title>isolation and characterization of a novel temperate virus Aeropyrum globular virus 1 infecting hyperthermophilic archaeon Aeropyrum.</title>
        <authorList>
            <person name="Yumiya M."/>
            <person name="Yoshida T."/>
            <person name="Sako Y."/>
        </authorList>
    </citation>
    <scope>NUCLEOTIDE SEQUENCE [LARGE SCALE GENOMIC DNA]</scope>
    <source>
        <strain evidence="1 2">YK1-12-2013</strain>
    </source>
</reference>
<comment type="caution">
    <text evidence="1">The sequence shown here is derived from an EMBL/GenBank/DDBJ whole genome shotgun (WGS) entry which is preliminary data.</text>
</comment>
<name>A0A401HBG1_AERPX</name>
<sequence>MWRCRAIKLWSADAGPGYRVFCRLEVVRLEVFEVWMPLVSEFRTSFGSTRLRPALLVRAVEKGGEEGWG</sequence>
<dbReference type="SUPFAM" id="SSF54826">
    <property type="entry name" value="Enolase N-terminal domain-like"/>
    <property type="match status" value="1"/>
</dbReference>
<protein>
    <submittedName>
        <fullName evidence="1">O-succinylbenzoate synthase</fullName>
    </submittedName>
</protein>
<dbReference type="InterPro" id="IPR029017">
    <property type="entry name" value="Enolase-like_N"/>
</dbReference>
<dbReference type="EMBL" id="BDMD01000103">
    <property type="protein sequence ID" value="GBF09786.1"/>
    <property type="molecule type" value="Genomic_DNA"/>
</dbReference>
<evidence type="ECO:0000313" key="1">
    <source>
        <dbReference type="EMBL" id="GBF09786.1"/>
    </source>
</evidence>
<organism evidence="1 2">
    <name type="scientific">Aeropyrum pernix</name>
    <dbReference type="NCBI Taxonomy" id="56636"/>
    <lineage>
        <taxon>Archaea</taxon>
        <taxon>Thermoproteota</taxon>
        <taxon>Thermoprotei</taxon>
        <taxon>Desulfurococcales</taxon>
        <taxon>Desulfurococcaceae</taxon>
        <taxon>Aeropyrum</taxon>
    </lineage>
</organism>
<dbReference type="Proteomes" id="UP000291213">
    <property type="component" value="Unassembled WGS sequence"/>
</dbReference>
<dbReference type="AlphaFoldDB" id="A0A401HBG1"/>
<dbReference type="Gene3D" id="3.30.390.10">
    <property type="entry name" value="Enolase-like, N-terminal domain"/>
    <property type="match status" value="1"/>
</dbReference>
<accession>A0A401HBG1</accession>
<gene>
    <name evidence="1" type="ORF">apy_15110</name>
</gene>